<keyword evidence="3" id="KW-1185">Reference proteome</keyword>
<gene>
    <name evidence="1" type="ORF">AWB95_16360</name>
    <name evidence="2" type="ORF">CQY23_06765</name>
</gene>
<evidence type="ECO:0000313" key="1">
    <source>
        <dbReference type="EMBL" id="ORV09811.1"/>
    </source>
</evidence>
<dbReference type="Proteomes" id="UP000230971">
    <property type="component" value="Unassembled WGS sequence"/>
</dbReference>
<dbReference type="EMBL" id="LQOM01000037">
    <property type="protein sequence ID" value="ORV09811.1"/>
    <property type="molecule type" value="Genomic_DNA"/>
</dbReference>
<accession>A0A1X1RMG0</accession>
<dbReference type="Proteomes" id="UP000193907">
    <property type="component" value="Unassembled WGS sequence"/>
</dbReference>
<organism evidence="1 3">
    <name type="scientific">Mycobacterium celatum</name>
    <dbReference type="NCBI Taxonomy" id="28045"/>
    <lineage>
        <taxon>Bacteria</taxon>
        <taxon>Bacillati</taxon>
        <taxon>Actinomycetota</taxon>
        <taxon>Actinomycetes</taxon>
        <taxon>Mycobacteriales</taxon>
        <taxon>Mycobacteriaceae</taxon>
        <taxon>Mycobacterium</taxon>
    </lineage>
</organism>
<protein>
    <submittedName>
        <fullName evidence="1">Uncharacterized protein</fullName>
    </submittedName>
</protein>
<evidence type="ECO:0000313" key="3">
    <source>
        <dbReference type="Proteomes" id="UP000193907"/>
    </source>
</evidence>
<sequence>MSCASYRPGHCPHWIQAKKSHEPGQPVIEVEVVAVYDDGRVDIEGADLELTLWYHVPSSLRRAVGSDAQWKPKYHVLSVVSGGLFSLASPGKVTPCVPPISRHPAESTRQFIERAMRGYYGYTVPARWLVDLDAVPDGDTDDLPWSCPLPFYRYCFEGENLWN</sequence>
<name>A0A1X1RMG0_MYCCE</name>
<evidence type="ECO:0000313" key="2">
    <source>
        <dbReference type="EMBL" id="PIB79620.1"/>
    </source>
</evidence>
<reference evidence="2 4" key="2">
    <citation type="journal article" date="2017" name="Infect. Genet. Evol.">
        <title>The new phylogeny of the genus Mycobacterium: The old and the news.</title>
        <authorList>
            <person name="Tortoli E."/>
            <person name="Fedrizzi T."/>
            <person name="Meehan C.J."/>
            <person name="Trovato A."/>
            <person name="Grottola A."/>
            <person name="Giacobazzi E."/>
            <person name="Serpini G.F."/>
            <person name="Tagliazucchi S."/>
            <person name="Fabio A."/>
            <person name="Bettua C."/>
            <person name="Bertorelli R."/>
            <person name="Frascaro F."/>
            <person name="De Sanctis V."/>
            <person name="Pecorari M."/>
            <person name="Jousson O."/>
            <person name="Segata N."/>
            <person name="Cirillo D.M."/>
        </authorList>
    </citation>
    <scope>NUCLEOTIDE SEQUENCE [LARGE SCALE GENOMIC DNA]</scope>
    <source>
        <strain evidence="2 4">NCTC 12882</strain>
    </source>
</reference>
<comment type="caution">
    <text evidence="1">The sequence shown here is derived from an EMBL/GenBank/DDBJ whole genome shotgun (WGS) entry which is preliminary data.</text>
</comment>
<dbReference type="EMBL" id="PDKV01000006">
    <property type="protein sequence ID" value="PIB79620.1"/>
    <property type="molecule type" value="Genomic_DNA"/>
</dbReference>
<proteinExistence type="predicted"/>
<evidence type="ECO:0000313" key="4">
    <source>
        <dbReference type="Proteomes" id="UP000230971"/>
    </source>
</evidence>
<reference evidence="1 3" key="1">
    <citation type="submission" date="2016-01" db="EMBL/GenBank/DDBJ databases">
        <title>The new phylogeny of the genus Mycobacterium.</title>
        <authorList>
            <person name="Tarcisio F."/>
            <person name="Conor M."/>
            <person name="Antonella G."/>
            <person name="Elisabetta G."/>
            <person name="Giulia F.S."/>
            <person name="Sara T."/>
            <person name="Anna F."/>
            <person name="Clotilde B."/>
            <person name="Roberto B."/>
            <person name="Veronica D.S."/>
            <person name="Fabio R."/>
            <person name="Monica P."/>
            <person name="Olivier J."/>
            <person name="Enrico T."/>
            <person name="Nicola S."/>
        </authorList>
    </citation>
    <scope>NUCLEOTIDE SEQUENCE [LARGE SCALE GENOMIC DNA]</scope>
    <source>
        <strain evidence="1 3">DSM 44243</strain>
    </source>
</reference>
<dbReference type="AlphaFoldDB" id="A0A1X1RMG0"/>